<dbReference type="SUPFAM" id="SSF82185">
    <property type="entry name" value="Histone H3 K4-specific methyltransferase SET7/9 N-terminal domain"/>
    <property type="match status" value="1"/>
</dbReference>
<dbReference type="GeneID" id="84806943"/>
<evidence type="ECO:0000256" key="3">
    <source>
        <dbReference type="SAM" id="Phobius"/>
    </source>
</evidence>
<evidence type="ECO:0000256" key="2">
    <source>
        <dbReference type="SAM" id="MobiDB-lite"/>
    </source>
</evidence>
<evidence type="ECO:0000256" key="1">
    <source>
        <dbReference type="ARBA" id="ARBA00022737"/>
    </source>
</evidence>
<feature type="region of interest" description="Disordered" evidence="2">
    <location>
        <begin position="78"/>
        <end position="125"/>
    </location>
</feature>
<feature type="compositionally biased region" description="Basic and acidic residues" evidence="2">
    <location>
        <begin position="78"/>
        <end position="92"/>
    </location>
</feature>
<keyword evidence="3" id="KW-1133">Transmembrane helix</keyword>
<feature type="compositionally biased region" description="Basic and acidic residues" evidence="2">
    <location>
        <begin position="17"/>
        <end position="34"/>
    </location>
</feature>
<reference evidence="4 5" key="1">
    <citation type="journal article" date="2009" name="Stand. Genomic Sci.">
        <title>Complete genome sequence of Atopobium parvulum type strain (IPP 1246).</title>
        <authorList>
            <person name="Copeland A."/>
            <person name="Sikorski J."/>
            <person name="Lapidus A."/>
            <person name="Nolan M."/>
            <person name="Del Rio T.G."/>
            <person name="Lucas S."/>
            <person name="Chen F."/>
            <person name="Tice H."/>
            <person name="Pitluck S."/>
            <person name="Cheng J.F."/>
            <person name="Pukall R."/>
            <person name="Chertkov O."/>
            <person name="Brettin T."/>
            <person name="Han C."/>
            <person name="Detter J.C."/>
            <person name="Kuske C."/>
            <person name="Bruce D."/>
            <person name="Goodwin L."/>
            <person name="Ivanova N."/>
            <person name="Mavromatis K."/>
            <person name="Mikhailova N."/>
            <person name="Chen A."/>
            <person name="Palaniappan K."/>
            <person name="Chain P."/>
            <person name="Rohde M."/>
            <person name="Goker M."/>
            <person name="Bristow J."/>
            <person name="Eisen J.A."/>
            <person name="Markowitz V."/>
            <person name="Hugenholtz P."/>
            <person name="Kyrpides N.C."/>
            <person name="Klenk H.P."/>
            <person name="Detter J.C."/>
        </authorList>
    </citation>
    <scope>NUCLEOTIDE SEQUENCE [LARGE SCALE GENOMIC DNA]</scope>
    <source>
        <strain evidence="5">ATCC 33793 / DSM 20469 / CCUG 32760 / JCM 10300 / KCTC 3663 / VPI 0546 / 1246</strain>
    </source>
</reference>
<keyword evidence="3" id="KW-0472">Membrane</keyword>
<dbReference type="Gene3D" id="2.20.110.10">
    <property type="entry name" value="Histone H3 K4-specific methyltransferase SET7/9 N-terminal domain"/>
    <property type="match status" value="2"/>
</dbReference>
<accession>C8W9E0</accession>
<dbReference type="EMBL" id="CP001721">
    <property type="protein sequence ID" value="ACV50728.1"/>
    <property type="molecule type" value="Genomic_DNA"/>
</dbReference>
<name>C8W9E0_LANP1</name>
<organism evidence="4 5">
    <name type="scientific">Lancefieldella parvula (strain ATCC 33793 / DSM 20469 / CCUG 32760 / JCM 10300 / KCTC 3663 / VPI 0546 / 1246)</name>
    <name type="common">Atopobium parvulum</name>
    <dbReference type="NCBI Taxonomy" id="521095"/>
    <lineage>
        <taxon>Bacteria</taxon>
        <taxon>Bacillati</taxon>
        <taxon>Actinomycetota</taxon>
        <taxon>Coriobacteriia</taxon>
        <taxon>Coriobacteriales</taxon>
        <taxon>Atopobiaceae</taxon>
        <taxon>Lancefieldella</taxon>
    </lineage>
</organism>
<keyword evidence="5" id="KW-1185">Reference proteome</keyword>
<evidence type="ECO:0000313" key="5">
    <source>
        <dbReference type="Proteomes" id="UP000000960"/>
    </source>
</evidence>
<feature type="region of interest" description="Disordered" evidence="2">
    <location>
        <begin position="1"/>
        <end position="51"/>
    </location>
</feature>
<dbReference type="Proteomes" id="UP000000960">
    <property type="component" value="Chromosome"/>
</dbReference>
<sequence length="248" mass="27417">MSSPTRFSAKKRNARHTNKEADTLEPSSEAREVASVETQQVPTEKADATGSPVVFLQTVSEQLSSAFKLFAQRKPVEDSKSKVVPEKKKSEKTSLSSRKNTRVEMHHRVQADPEPEERHSRPVSAGRKKLELISVVAILLLAVLSIVLVNRPSTKTLVFGNNQVTYTGTTIQGKMNGQGKMTFENGDTYEGEFVDGYFQGQGTYTSKDGWTYEGQFVKGQADGQGKLTTQDNIVYEGTFKQGIYQSAN</sequence>
<feature type="transmembrane region" description="Helical" evidence="3">
    <location>
        <begin position="130"/>
        <end position="149"/>
    </location>
</feature>
<dbReference type="PANTHER" id="PTHR43215:SF14">
    <property type="entry name" value="RADIAL SPOKE HEAD 1 HOMOLOG"/>
    <property type="match status" value="1"/>
</dbReference>
<dbReference type="InterPro" id="IPR003409">
    <property type="entry name" value="MORN"/>
</dbReference>
<protein>
    <submittedName>
        <fullName evidence="4">MORN repeat-containing protein</fullName>
    </submittedName>
</protein>
<dbReference type="STRING" id="521095.Apar_0297"/>
<dbReference type="SMART" id="SM00698">
    <property type="entry name" value="MORN"/>
    <property type="match status" value="3"/>
</dbReference>
<dbReference type="KEGG" id="apv:Apar_0297"/>
<keyword evidence="1" id="KW-0677">Repeat</keyword>
<dbReference type="RefSeq" id="WP_012808386.1">
    <property type="nucleotide sequence ID" value="NC_013203.1"/>
</dbReference>
<evidence type="ECO:0000313" key="4">
    <source>
        <dbReference type="EMBL" id="ACV50728.1"/>
    </source>
</evidence>
<feature type="compositionally biased region" description="Basic and acidic residues" evidence="2">
    <location>
        <begin position="101"/>
        <end position="120"/>
    </location>
</feature>
<keyword evidence="3" id="KW-0812">Transmembrane</keyword>
<dbReference type="AlphaFoldDB" id="C8W9E0"/>
<gene>
    <name evidence="4" type="ordered locus">Apar_0297</name>
</gene>
<dbReference type="eggNOG" id="COG4642">
    <property type="taxonomic scope" value="Bacteria"/>
</dbReference>
<proteinExistence type="predicted"/>
<dbReference type="HOGENOM" id="CLU_1118378_0_0_11"/>
<dbReference type="PANTHER" id="PTHR43215">
    <property type="entry name" value="RADIAL SPOKE HEAD 1 HOMOLOG"/>
    <property type="match status" value="1"/>
</dbReference>
<dbReference type="Pfam" id="PF02493">
    <property type="entry name" value="MORN"/>
    <property type="match status" value="3"/>
</dbReference>